<sequence>MSCLAFVANATDGTVTTFSLDDDAVLRRLAVSEIGPGCSSLVVNAERRQLHASVKGDPPAIVTCRIGDDGRLVPVSRGQVESSVSYLALSPDGGTMLAASYGGGFGISMPVHDSGVGEVVSRIDLPHMHSCAVGPEGRTAYFVSLGADLIAQCALDGATLTPLDPPTAAAPTGSGPRHLVLTRDGAHVYVMTEFSGDVLHYSRSDQGVLALVGQAAAFAPDRGLRHSRLGADPIADHLIWGADLHLSLDERTCWASERSESTLATLRIDADGTPHPAERFTPAEKQPRGFAVSPDGRYLLCAGEKSTTVSLFRITPDGGLAASGQFETGRGANWVRFLSA</sequence>
<dbReference type="Proteomes" id="UP000002218">
    <property type="component" value="Chromosome"/>
</dbReference>
<keyword evidence="3" id="KW-1185">Reference proteome</keyword>
<dbReference type="InterPro" id="IPR011045">
    <property type="entry name" value="N2O_reductase_N"/>
</dbReference>
<accession>C8XHF3</accession>
<dbReference type="eggNOG" id="COG2706">
    <property type="taxonomic scope" value="Bacteria"/>
</dbReference>
<proteinExistence type="inferred from homology"/>
<dbReference type="EC" id="3.1.1.31" evidence="2"/>
<reference evidence="2 3" key="2">
    <citation type="journal article" date="2010" name="Stand. Genomic Sci.">
        <title>Complete genome sequence of Nakamurella multipartita type strain (Y-104).</title>
        <authorList>
            <person name="Tice H."/>
            <person name="Mayilraj S."/>
            <person name="Sims D."/>
            <person name="Lapidus A."/>
            <person name="Nolan M."/>
            <person name="Lucas S."/>
            <person name="Glavina Del Rio T."/>
            <person name="Copeland A."/>
            <person name="Cheng J.F."/>
            <person name="Meincke L."/>
            <person name="Bruce D."/>
            <person name="Goodwin L."/>
            <person name="Pitluck S."/>
            <person name="Ivanova N."/>
            <person name="Mavromatis K."/>
            <person name="Ovchinnikova G."/>
            <person name="Pati A."/>
            <person name="Chen A."/>
            <person name="Palaniappan K."/>
            <person name="Land M."/>
            <person name="Hauser L."/>
            <person name="Chang Y.J."/>
            <person name="Jeffries C.D."/>
            <person name="Detter J.C."/>
            <person name="Brettin T."/>
            <person name="Rohde M."/>
            <person name="Goker M."/>
            <person name="Bristow J."/>
            <person name="Eisen J.A."/>
            <person name="Markowitz V."/>
            <person name="Hugenholtz P."/>
            <person name="Kyrpides N.C."/>
            <person name="Klenk H.P."/>
            <person name="Chen F."/>
        </authorList>
    </citation>
    <scope>NUCLEOTIDE SEQUENCE [LARGE SCALE GENOMIC DNA]</scope>
    <source>
        <strain evidence="3">ATCC 700099 / DSM 44233 / CIP 104796 / JCM 9543 / NBRC 105858 / Y-104</strain>
    </source>
</reference>
<protein>
    <submittedName>
        <fullName evidence="2">6-phosphogluconolactonase</fullName>
        <ecNumber evidence="2">3.1.1.31</ecNumber>
    </submittedName>
</protein>
<dbReference type="Gene3D" id="2.130.10.10">
    <property type="entry name" value="YVTN repeat-like/Quinoprotein amine dehydrogenase"/>
    <property type="match status" value="1"/>
</dbReference>
<dbReference type="PANTHER" id="PTHR30344:SF1">
    <property type="entry name" value="6-PHOSPHOGLUCONOLACTONASE"/>
    <property type="match status" value="1"/>
</dbReference>
<dbReference type="KEGG" id="nml:Namu_1974"/>
<dbReference type="GO" id="GO:0017057">
    <property type="term" value="F:6-phosphogluconolactonase activity"/>
    <property type="evidence" value="ECO:0007669"/>
    <property type="project" value="UniProtKB-EC"/>
</dbReference>
<evidence type="ECO:0000256" key="1">
    <source>
        <dbReference type="ARBA" id="ARBA00005564"/>
    </source>
</evidence>
<organism evidence="2 3">
    <name type="scientific">Nakamurella multipartita (strain ATCC 700099 / DSM 44233 / CIP 104796 / JCM 9543 / NBRC 105858 / Y-104)</name>
    <name type="common">Microsphaera multipartita</name>
    <dbReference type="NCBI Taxonomy" id="479431"/>
    <lineage>
        <taxon>Bacteria</taxon>
        <taxon>Bacillati</taxon>
        <taxon>Actinomycetota</taxon>
        <taxon>Actinomycetes</taxon>
        <taxon>Nakamurellales</taxon>
        <taxon>Nakamurellaceae</taxon>
        <taxon>Nakamurella</taxon>
    </lineage>
</organism>
<dbReference type="RefSeq" id="WP_015747259.1">
    <property type="nucleotide sequence ID" value="NC_013235.1"/>
</dbReference>
<dbReference type="OrthoDB" id="3725564at2"/>
<dbReference type="SUPFAM" id="SSF50974">
    <property type="entry name" value="Nitrous oxide reductase, N-terminal domain"/>
    <property type="match status" value="1"/>
</dbReference>
<dbReference type="HOGENOM" id="CLU_038716_2_0_11"/>
<dbReference type="GO" id="GO:0005829">
    <property type="term" value="C:cytosol"/>
    <property type="evidence" value="ECO:0007669"/>
    <property type="project" value="TreeGrafter"/>
</dbReference>
<dbReference type="InterPro" id="IPR019405">
    <property type="entry name" value="Lactonase_7-beta_prop"/>
</dbReference>
<keyword evidence="2" id="KW-0378">Hydrolase</keyword>
<dbReference type="EMBL" id="CP001737">
    <property type="protein sequence ID" value="ACV78359.1"/>
    <property type="molecule type" value="Genomic_DNA"/>
</dbReference>
<dbReference type="InterPro" id="IPR015943">
    <property type="entry name" value="WD40/YVTN_repeat-like_dom_sf"/>
</dbReference>
<gene>
    <name evidence="2" type="ordered locus">Namu_1974</name>
</gene>
<dbReference type="STRING" id="479431.Namu_1974"/>
<evidence type="ECO:0000313" key="3">
    <source>
        <dbReference type="Proteomes" id="UP000002218"/>
    </source>
</evidence>
<evidence type="ECO:0000313" key="2">
    <source>
        <dbReference type="EMBL" id="ACV78359.1"/>
    </source>
</evidence>
<dbReference type="AlphaFoldDB" id="C8XHF3"/>
<dbReference type="InParanoid" id="C8XHF3"/>
<comment type="similarity">
    <text evidence="1">Belongs to the cycloisomerase 2 family.</text>
</comment>
<reference evidence="3" key="1">
    <citation type="submission" date="2009-09" db="EMBL/GenBank/DDBJ databases">
        <title>The complete genome of Nakamurella multipartita DSM 44233.</title>
        <authorList>
            <consortium name="US DOE Joint Genome Institute (JGI-PGF)"/>
            <person name="Lucas S."/>
            <person name="Copeland A."/>
            <person name="Lapidus A."/>
            <person name="Glavina del Rio T."/>
            <person name="Dalin E."/>
            <person name="Tice H."/>
            <person name="Bruce D."/>
            <person name="Goodwin L."/>
            <person name="Pitluck S."/>
            <person name="Kyrpides N."/>
            <person name="Mavromatis K."/>
            <person name="Ivanova N."/>
            <person name="Ovchinnikova G."/>
            <person name="Sims D."/>
            <person name="Meincke L."/>
            <person name="Brettin T."/>
            <person name="Detter J.C."/>
            <person name="Han C."/>
            <person name="Larimer F."/>
            <person name="Land M."/>
            <person name="Hauser L."/>
            <person name="Markowitz V."/>
            <person name="Cheng J.-F."/>
            <person name="Hugenholtz P."/>
            <person name="Woyke T."/>
            <person name="Wu D."/>
            <person name="Klenk H.-P."/>
            <person name="Eisen J.A."/>
        </authorList>
    </citation>
    <scope>NUCLEOTIDE SEQUENCE [LARGE SCALE GENOMIC DNA]</scope>
    <source>
        <strain evidence="3">ATCC 700099 / DSM 44233 / CIP 104796 / JCM 9543 / NBRC 105858 / Y-104</strain>
    </source>
</reference>
<name>C8XHF3_NAKMY</name>
<dbReference type="PANTHER" id="PTHR30344">
    <property type="entry name" value="6-PHOSPHOGLUCONOLACTONASE-RELATED"/>
    <property type="match status" value="1"/>
</dbReference>
<dbReference type="InterPro" id="IPR050282">
    <property type="entry name" value="Cycloisomerase_2"/>
</dbReference>
<dbReference type="Pfam" id="PF10282">
    <property type="entry name" value="Lactonase"/>
    <property type="match status" value="1"/>
</dbReference>